<evidence type="ECO:0000313" key="3">
    <source>
        <dbReference type="Proteomes" id="UP000306602"/>
    </source>
</evidence>
<dbReference type="Proteomes" id="UP000306602">
    <property type="component" value="Unassembled WGS sequence"/>
</dbReference>
<feature type="chain" id="PRO_5021023899" evidence="1">
    <location>
        <begin position="21"/>
        <end position="112"/>
    </location>
</feature>
<evidence type="ECO:0000256" key="1">
    <source>
        <dbReference type="SAM" id="SignalP"/>
    </source>
</evidence>
<protein>
    <submittedName>
        <fullName evidence="2">Uncharacterized protein</fullName>
    </submittedName>
</protein>
<feature type="signal peptide" evidence="1">
    <location>
        <begin position="1"/>
        <end position="20"/>
    </location>
</feature>
<accession>A0A4S4NCK4</accession>
<reference evidence="2 3" key="1">
    <citation type="submission" date="2019-04" db="EMBL/GenBank/DDBJ databases">
        <title>Shimia ponticola sp. nov., isolated from seawater.</title>
        <authorList>
            <person name="Kim Y.-O."/>
            <person name="Yoon J.-H."/>
        </authorList>
    </citation>
    <scope>NUCLEOTIDE SEQUENCE [LARGE SCALE GENOMIC DNA]</scope>
    <source>
        <strain evidence="2 3">MYP11</strain>
    </source>
</reference>
<organism evidence="2 3">
    <name type="scientific">Aliishimia ponticola</name>
    <dbReference type="NCBI Taxonomy" id="2499833"/>
    <lineage>
        <taxon>Bacteria</taxon>
        <taxon>Pseudomonadati</taxon>
        <taxon>Pseudomonadota</taxon>
        <taxon>Alphaproteobacteria</taxon>
        <taxon>Rhodobacterales</taxon>
        <taxon>Paracoccaceae</taxon>
        <taxon>Aliishimia</taxon>
    </lineage>
</organism>
<evidence type="ECO:0000313" key="2">
    <source>
        <dbReference type="EMBL" id="THH37162.1"/>
    </source>
</evidence>
<dbReference type="EMBL" id="SRKY01000002">
    <property type="protein sequence ID" value="THH37162.1"/>
    <property type="molecule type" value="Genomic_DNA"/>
</dbReference>
<gene>
    <name evidence="2" type="ORF">E4Z66_09550</name>
</gene>
<comment type="caution">
    <text evidence="2">The sequence shown here is derived from an EMBL/GenBank/DDBJ whole genome shotgun (WGS) entry which is preliminary data.</text>
</comment>
<dbReference type="RefSeq" id="WP_136462762.1">
    <property type="nucleotide sequence ID" value="NZ_SRKY01000002.1"/>
</dbReference>
<name>A0A4S4NCK4_9RHOB</name>
<proteinExistence type="predicted"/>
<keyword evidence="1" id="KW-0732">Signal</keyword>
<sequence>MMRALILVALLAIAAGALFATSPNRAMFEAQVEEQIVAQIEAMDPNDAEDEATRLLLTGCKFGASGCARLVRSLMDIRWEDRVLYSTATLRLGQGDPLRCYGLLNKIICPGL</sequence>
<keyword evidence="3" id="KW-1185">Reference proteome</keyword>
<dbReference type="OrthoDB" id="7868749at2"/>
<dbReference type="AlphaFoldDB" id="A0A4S4NCK4"/>